<dbReference type="WBParaSite" id="nRc.2.0.1.t42721-RA">
    <property type="protein sequence ID" value="nRc.2.0.1.t42721-RA"/>
    <property type="gene ID" value="nRc.2.0.1.g42721"/>
</dbReference>
<dbReference type="Proteomes" id="UP000887565">
    <property type="component" value="Unplaced"/>
</dbReference>
<organism evidence="1 2">
    <name type="scientific">Romanomermis culicivorax</name>
    <name type="common">Nematode worm</name>
    <dbReference type="NCBI Taxonomy" id="13658"/>
    <lineage>
        <taxon>Eukaryota</taxon>
        <taxon>Metazoa</taxon>
        <taxon>Ecdysozoa</taxon>
        <taxon>Nematoda</taxon>
        <taxon>Enoplea</taxon>
        <taxon>Dorylaimia</taxon>
        <taxon>Mermithida</taxon>
        <taxon>Mermithoidea</taxon>
        <taxon>Mermithidae</taxon>
        <taxon>Romanomermis</taxon>
    </lineage>
</organism>
<accession>A0A915KUW7</accession>
<keyword evidence="1" id="KW-1185">Reference proteome</keyword>
<protein>
    <submittedName>
        <fullName evidence="2">Uncharacterized protein</fullName>
    </submittedName>
</protein>
<evidence type="ECO:0000313" key="1">
    <source>
        <dbReference type="Proteomes" id="UP000887565"/>
    </source>
</evidence>
<sequence length="116" mass="13006">MAGAKNAGAETTWLQSGVTERVPVPRAARHHFLELMAHTGEHAFVDQTIARIDVFKVDIRARGRVNARDRKRAMARARAEASVEAGAERSSLNYWFKSIPTKRFDVCYPEQNLGNP</sequence>
<name>A0A915KUW7_ROMCU</name>
<dbReference type="AlphaFoldDB" id="A0A915KUW7"/>
<proteinExistence type="predicted"/>
<evidence type="ECO:0000313" key="2">
    <source>
        <dbReference type="WBParaSite" id="nRc.2.0.1.t42721-RA"/>
    </source>
</evidence>
<reference evidence="2" key="1">
    <citation type="submission" date="2022-11" db="UniProtKB">
        <authorList>
            <consortium name="WormBaseParasite"/>
        </authorList>
    </citation>
    <scope>IDENTIFICATION</scope>
</reference>